<dbReference type="Proteomes" id="UP000230646">
    <property type="component" value="Unassembled WGS sequence"/>
</dbReference>
<dbReference type="InterPro" id="IPR015424">
    <property type="entry name" value="PyrdxlP-dep_Trfase"/>
</dbReference>
<dbReference type="NCBIfam" id="NF001696">
    <property type="entry name" value="PRK00451.1"/>
    <property type="match status" value="1"/>
</dbReference>
<evidence type="ECO:0000313" key="4">
    <source>
        <dbReference type="EMBL" id="PIX33541.1"/>
    </source>
</evidence>
<dbReference type="Gene3D" id="3.40.640.10">
    <property type="entry name" value="Type I PLP-dependent aspartate aminotransferase-like (Major domain)"/>
    <property type="match status" value="1"/>
</dbReference>
<evidence type="ECO:0000313" key="6">
    <source>
        <dbReference type="EMBL" id="PJB57680.1"/>
    </source>
</evidence>
<dbReference type="Proteomes" id="UP000228560">
    <property type="component" value="Unassembled WGS sequence"/>
</dbReference>
<evidence type="ECO:0000259" key="2">
    <source>
        <dbReference type="Pfam" id="PF02347"/>
    </source>
</evidence>
<evidence type="ECO:0000256" key="1">
    <source>
        <dbReference type="ARBA" id="ARBA00023002"/>
    </source>
</evidence>
<evidence type="ECO:0000313" key="7">
    <source>
        <dbReference type="Proteomes" id="UP000182763"/>
    </source>
</evidence>
<feature type="domain" description="Glycine cleavage system P-protein N-terminal" evidence="2">
    <location>
        <begin position="1"/>
        <end position="446"/>
    </location>
</feature>
<reference evidence="8 9" key="3">
    <citation type="submission" date="2017-09" db="EMBL/GenBank/DDBJ databases">
        <title>Depth-based differentiation of microbial function through sediment-hosted aquifers and enrichment of novel symbionts in the deep terrestrial subsurface.</title>
        <authorList>
            <person name="Probst A.J."/>
            <person name="Ladd B."/>
            <person name="Jarett J.K."/>
            <person name="Geller-Mcgrath D.E."/>
            <person name="Sieber C.M."/>
            <person name="Emerson J.B."/>
            <person name="Anantharaman K."/>
            <person name="Thomas B.C."/>
            <person name="Malmstrom R."/>
            <person name="Stieglmeier M."/>
            <person name="Klingl A."/>
            <person name="Woyke T."/>
            <person name="Ryan C.M."/>
            <person name="Banfield J.F."/>
        </authorList>
    </citation>
    <scope>NUCLEOTIDE SEQUENCE [LARGE SCALE GENOMIC DNA]</scope>
    <source>
        <strain evidence="5">CG_4_10_14_3_um_filter_34_13</strain>
        <strain evidence="6">CG_4_9_14_3_um_filter_33_16</strain>
    </source>
</reference>
<dbReference type="EMBL" id="PFIP01000147">
    <property type="protein sequence ID" value="PIX33541.1"/>
    <property type="molecule type" value="Genomic_DNA"/>
</dbReference>
<dbReference type="Pfam" id="PF02347">
    <property type="entry name" value="GDC-P"/>
    <property type="match status" value="1"/>
</dbReference>
<accession>A0A1J5GAK2</accession>
<dbReference type="AlphaFoldDB" id="A0A1J5GAK2"/>
<dbReference type="InterPro" id="IPR049315">
    <property type="entry name" value="GDC-P_N"/>
</dbReference>
<dbReference type="InterPro" id="IPR015422">
    <property type="entry name" value="PyrdxlP-dep_Trfase_small"/>
</dbReference>
<dbReference type="PANTHER" id="PTHR42806">
    <property type="entry name" value="GLYCINE CLEAVAGE SYSTEM P-PROTEIN"/>
    <property type="match status" value="1"/>
</dbReference>
<accession>A0A2M8CF23</accession>
<dbReference type="Gene3D" id="3.90.1150.10">
    <property type="entry name" value="Aspartate Aminotransferase, domain 1"/>
    <property type="match status" value="1"/>
</dbReference>
<dbReference type="PANTHER" id="PTHR42806:SF1">
    <property type="entry name" value="GLYCINE DEHYDROGENASE (DECARBOXYLATING)"/>
    <property type="match status" value="1"/>
</dbReference>
<evidence type="ECO:0000313" key="5">
    <source>
        <dbReference type="EMBL" id="PIY31876.1"/>
    </source>
</evidence>
<gene>
    <name evidence="3" type="ORF">AUK42_05415</name>
    <name evidence="6" type="ORF">CO097_01630</name>
    <name evidence="5" type="ORF">COZ07_07620</name>
    <name evidence="4" type="ORF">COZ58_07290</name>
</gene>
<reference evidence="3 7" key="1">
    <citation type="journal article" date="2016" name="Environ. Microbiol.">
        <title>Genomic resolution of a cold subsurface aquifer community provides metabolic insights for novel microbes adapted to high CO concentrations.</title>
        <authorList>
            <person name="Probst A.J."/>
            <person name="Castelle C.J."/>
            <person name="Singh A."/>
            <person name="Brown C.T."/>
            <person name="Anantharaman K."/>
            <person name="Sharon I."/>
            <person name="Hug L.A."/>
            <person name="Burstein D."/>
            <person name="Emerson J.B."/>
            <person name="Thomas B.C."/>
            <person name="Banfield J.F."/>
        </authorList>
    </citation>
    <scope>NUCLEOTIDE SEQUENCE [LARGE SCALE GENOMIC DNA]</scope>
    <source>
        <strain evidence="3">CG2_30_33_13</strain>
    </source>
</reference>
<protein>
    <submittedName>
        <fullName evidence="4">Aminomethyl-transferring glycine dehydrogenase</fullName>
    </submittedName>
    <submittedName>
        <fullName evidence="3">Glycine dehydrogenase (Aminomethyl-transferring)</fullName>
    </submittedName>
</protein>
<dbReference type="EMBL" id="PFTV01000039">
    <property type="protein sequence ID" value="PJB57680.1"/>
    <property type="molecule type" value="Genomic_DNA"/>
</dbReference>
<dbReference type="STRING" id="1805029.AUK42_05415"/>
<evidence type="ECO:0000313" key="3">
    <source>
        <dbReference type="EMBL" id="OIP69267.1"/>
    </source>
</evidence>
<name>A0A1J5GAK2_9BACT</name>
<dbReference type="EMBL" id="MNYY01000105">
    <property type="protein sequence ID" value="OIP69267.1"/>
    <property type="molecule type" value="Genomic_DNA"/>
</dbReference>
<comment type="caution">
    <text evidence="3">The sequence shown here is derived from an EMBL/GenBank/DDBJ whole genome shotgun (WGS) entry which is preliminary data.</text>
</comment>
<dbReference type="RefSeq" id="WP_406608008.1">
    <property type="nucleotide sequence ID" value="NZ_PFKO01000285.1"/>
</dbReference>
<dbReference type="Proteomes" id="UP000182763">
    <property type="component" value="Unassembled WGS sequence"/>
</dbReference>
<evidence type="ECO:0000313" key="8">
    <source>
        <dbReference type="Proteomes" id="UP000228560"/>
    </source>
</evidence>
<accession>A0A2M7PNX2</accession>
<keyword evidence="1" id="KW-0560">Oxidoreductase</keyword>
<organism evidence="3 7">
    <name type="scientific">Candidatus Infernicultor aquiphilus</name>
    <dbReference type="NCBI Taxonomy" id="1805029"/>
    <lineage>
        <taxon>Bacteria</taxon>
        <taxon>Pseudomonadati</taxon>
        <taxon>Atribacterota</taxon>
        <taxon>Candidatus Phoenicimicrobiia</taxon>
        <taxon>Candidatus Pheonicimicrobiales</taxon>
        <taxon>Candidatus Phoenicimicrobiaceae</taxon>
        <taxon>Candidatus Infernicultor</taxon>
    </lineage>
</organism>
<dbReference type="EMBL" id="PFKO01000285">
    <property type="protein sequence ID" value="PIY31876.1"/>
    <property type="molecule type" value="Genomic_DNA"/>
</dbReference>
<dbReference type="Proteomes" id="UP000231493">
    <property type="component" value="Unassembled WGS sequence"/>
</dbReference>
<proteinExistence type="predicted"/>
<dbReference type="PIRSF" id="PIRSF006815">
    <property type="entry name" value="GcvPA"/>
    <property type="match status" value="1"/>
</dbReference>
<dbReference type="InterPro" id="IPR023010">
    <property type="entry name" value="GcvPA"/>
</dbReference>
<dbReference type="GO" id="GO:0004375">
    <property type="term" value="F:glycine dehydrogenase (decarboxylating) activity"/>
    <property type="evidence" value="ECO:0007669"/>
    <property type="project" value="InterPro"/>
</dbReference>
<evidence type="ECO:0000313" key="9">
    <source>
        <dbReference type="Proteomes" id="UP000230646"/>
    </source>
</evidence>
<accession>A0A2M7K5X0</accession>
<dbReference type="InterPro" id="IPR015421">
    <property type="entry name" value="PyrdxlP-dep_Trfase_major"/>
</dbReference>
<dbReference type="SUPFAM" id="SSF53383">
    <property type="entry name" value="PLP-dependent transferases"/>
    <property type="match status" value="1"/>
</dbReference>
<sequence>MRYIPNTEEQKKEMLKEIGVSSFDDLIKEGVPQSIRLKGKLNIPEARSETELEEKIYNIAQKNSNFYLMKPLIGAGAYRHYIPEAEKFLLQREEFWTCYTPYQPELSQGTLQSIFEYQSYISRLIKMEAVIPSIYDGASATAEAALMSLRLTHKNKIMVSNLVHPHYRETVKTYLAPHEPEIIELPYKNGLVDLEKLKILINEDVASVIIQNPNFFGGIEKLAEISEIVHSKDALLIMVIAESISLGVLKAPGDIGADIVTGNAQSFGMDLNYGGPYNAYLATKKEYIRQLPGRIIGETTDVDGKRVFVMTLRAREQDIRRERATSNICTNHNLNVIAADIFLSLIGTKGLYQISLLNTKSAHYLENLLLKSKKFEKIFDYPFYNEFLLKSKEDIATINKKLLENNFVPPLKICEFYKEENLKNVLLFAVTEVLSRDNLNKVAKILSE</sequence>
<reference evidence="4" key="2">
    <citation type="submission" date="2017-09" db="EMBL/GenBank/DDBJ databases">
        <title>Depth-based differentiation of microbial function through sediment-hosted aquifers and enrichment of novel symbionts in the deep terrestrial subsurface.</title>
        <authorList>
            <person name="Probst A.J."/>
            <person name="Ladd B."/>
            <person name="Jarett J.K."/>
            <person name="Geller-Mcgrath D.E."/>
            <person name="Sieber C.M.K."/>
            <person name="Emerson J.B."/>
            <person name="Anantharaman K."/>
            <person name="Thomas B.C."/>
            <person name="Malmstrom R."/>
            <person name="Stieglmeier M."/>
            <person name="Klingl A."/>
            <person name="Woyke T."/>
            <person name="Ryan C.M."/>
            <person name="Banfield J.F."/>
        </authorList>
    </citation>
    <scope>NUCLEOTIDE SEQUENCE</scope>
    <source>
        <strain evidence="4">CG_4_8_14_3_um_filter_34_18</strain>
    </source>
</reference>
<dbReference type="GO" id="GO:0009116">
    <property type="term" value="P:nucleoside metabolic process"/>
    <property type="evidence" value="ECO:0007669"/>
    <property type="project" value="InterPro"/>
</dbReference>